<evidence type="ECO:0000313" key="3">
    <source>
        <dbReference type="EMBL" id="GGO04948.1"/>
    </source>
</evidence>
<dbReference type="InterPro" id="IPR028098">
    <property type="entry name" value="Glyco_trans_4-like_N"/>
</dbReference>
<dbReference type="PANTHER" id="PTHR45947:SF3">
    <property type="entry name" value="SULFOQUINOVOSYL TRANSFERASE SQD2"/>
    <property type="match status" value="1"/>
</dbReference>
<keyword evidence="3" id="KW-0808">Transferase</keyword>
<evidence type="ECO:0000259" key="1">
    <source>
        <dbReference type="Pfam" id="PF00534"/>
    </source>
</evidence>
<evidence type="ECO:0000259" key="2">
    <source>
        <dbReference type="Pfam" id="PF13439"/>
    </source>
</evidence>
<dbReference type="PANTHER" id="PTHR45947">
    <property type="entry name" value="SULFOQUINOVOSYL TRANSFERASE SQD2"/>
    <property type="match status" value="1"/>
</dbReference>
<dbReference type="Proteomes" id="UP000602381">
    <property type="component" value="Unassembled WGS sequence"/>
</dbReference>
<evidence type="ECO:0000313" key="4">
    <source>
        <dbReference type="Proteomes" id="UP000602381"/>
    </source>
</evidence>
<dbReference type="GO" id="GO:0016740">
    <property type="term" value="F:transferase activity"/>
    <property type="evidence" value="ECO:0007669"/>
    <property type="project" value="UniProtKB-KW"/>
</dbReference>
<proteinExistence type="predicted"/>
<dbReference type="InterPro" id="IPR001296">
    <property type="entry name" value="Glyco_trans_1"/>
</dbReference>
<keyword evidence="4" id="KW-1185">Reference proteome</keyword>
<dbReference type="EMBL" id="BMOV01000001">
    <property type="protein sequence ID" value="GGO04948.1"/>
    <property type="molecule type" value="Genomic_DNA"/>
</dbReference>
<feature type="domain" description="Glycosyl transferase family 1" evidence="1">
    <location>
        <begin position="219"/>
        <end position="369"/>
    </location>
</feature>
<dbReference type="Pfam" id="PF00534">
    <property type="entry name" value="Glycos_transf_1"/>
    <property type="match status" value="1"/>
</dbReference>
<dbReference type="Pfam" id="PF13439">
    <property type="entry name" value="Glyco_transf_4"/>
    <property type="match status" value="1"/>
</dbReference>
<protein>
    <submittedName>
        <fullName evidence="3">Glycosyl transferase family 1</fullName>
    </submittedName>
</protein>
<sequence length="397" mass="43310">MNLLVFSTLFPNARQPHHGVFVENRLRHLQAMSGYHAHIVAPVPWFPSRHPKFGVYADYAGVPGFEQRHGLSIYHPRYMVVPKMGMLLTPYTLYLSARRVVRRLLSEGHRFDLLDAHYFYPDGVAASLLAREFDLPFTITGRGTDLNLIPKYKLPRRMIRKAAERADGLITVCAALADDLAALGIDRDRVTVLRNGVDLIGFSRDEARASSLRTSLGIKGPVLASVGHLIERKSHDLVIRALAHMGRGSLLIAGKGPEEAALKQLAKDLNVADRVHFLGLIPHAQLSAIYSAADVFVLASSREGWPNVLLESMACGTPVVATAVNGSPEVVQSPVAGRIVPQRTAEALAAAIEDVLKAPPSAAHVRGYAEGFSWEETSRGQMDLFTGILAKKGRTSA</sequence>
<dbReference type="CDD" id="cd03798">
    <property type="entry name" value="GT4_WlbH-like"/>
    <property type="match status" value="1"/>
</dbReference>
<accession>A0ABQ2L6C7</accession>
<comment type="caution">
    <text evidence="3">The sequence shown here is derived from an EMBL/GenBank/DDBJ whole genome shotgun (WGS) entry which is preliminary data.</text>
</comment>
<gene>
    <name evidence="3" type="ORF">GCM10007972_01820</name>
</gene>
<dbReference type="Gene3D" id="3.40.50.2000">
    <property type="entry name" value="Glycogen Phosphorylase B"/>
    <property type="match status" value="2"/>
</dbReference>
<reference evidence="4" key="1">
    <citation type="journal article" date="2019" name="Int. J. Syst. Evol. Microbiol.">
        <title>The Global Catalogue of Microorganisms (GCM) 10K type strain sequencing project: providing services to taxonomists for standard genome sequencing and annotation.</title>
        <authorList>
            <consortium name="The Broad Institute Genomics Platform"/>
            <consortium name="The Broad Institute Genome Sequencing Center for Infectious Disease"/>
            <person name="Wu L."/>
            <person name="Ma J."/>
        </authorList>
    </citation>
    <scope>NUCLEOTIDE SEQUENCE [LARGE SCALE GENOMIC DNA]</scope>
    <source>
        <strain evidence="4">JCM 17843</strain>
    </source>
</reference>
<organism evidence="3 4">
    <name type="scientific">Iodidimonas muriae</name>
    <dbReference type="NCBI Taxonomy" id="261467"/>
    <lineage>
        <taxon>Bacteria</taxon>
        <taxon>Pseudomonadati</taxon>
        <taxon>Pseudomonadota</taxon>
        <taxon>Alphaproteobacteria</taxon>
        <taxon>Iodidimonadales</taxon>
        <taxon>Iodidimonadaceae</taxon>
        <taxon>Iodidimonas</taxon>
    </lineage>
</organism>
<dbReference type="InterPro" id="IPR050194">
    <property type="entry name" value="Glycosyltransferase_grp1"/>
</dbReference>
<dbReference type="SUPFAM" id="SSF53756">
    <property type="entry name" value="UDP-Glycosyltransferase/glycogen phosphorylase"/>
    <property type="match status" value="1"/>
</dbReference>
<feature type="domain" description="Glycosyltransferase subfamily 4-like N-terminal" evidence="2">
    <location>
        <begin position="21"/>
        <end position="199"/>
    </location>
</feature>
<name>A0ABQ2L6C7_9PROT</name>
<dbReference type="RefSeq" id="WP_150004680.1">
    <property type="nucleotide sequence ID" value="NZ_BMOV01000001.1"/>
</dbReference>